<dbReference type="STRING" id="307972.A0A2G8KQJ0"/>
<feature type="domain" description="RRM" evidence="4">
    <location>
        <begin position="214"/>
        <end position="269"/>
    </location>
</feature>
<keyword evidence="6" id="KW-1185">Reference proteome</keyword>
<organism evidence="5 6">
    <name type="scientific">Stichopus japonicus</name>
    <name type="common">Sea cucumber</name>
    <dbReference type="NCBI Taxonomy" id="307972"/>
    <lineage>
        <taxon>Eukaryota</taxon>
        <taxon>Metazoa</taxon>
        <taxon>Echinodermata</taxon>
        <taxon>Eleutherozoa</taxon>
        <taxon>Echinozoa</taxon>
        <taxon>Holothuroidea</taxon>
        <taxon>Aspidochirotacea</taxon>
        <taxon>Aspidochirotida</taxon>
        <taxon>Stichopodidae</taxon>
        <taxon>Apostichopus</taxon>
    </lineage>
</organism>
<comment type="caution">
    <text evidence="5">The sequence shown here is derived from an EMBL/GenBank/DDBJ whole genome shotgun (WGS) entry which is preliminary data.</text>
</comment>
<feature type="region of interest" description="Disordered" evidence="3">
    <location>
        <begin position="1"/>
        <end position="72"/>
    </location>
</feature>
<proteinExistence type="predicted"/>
<dbReference type="EMBL" id="MRZV01000426">
    <property type="protein sequence ID" value="PIK50273.1"/>
    <property type="molecule type" value="Genomic_DNA"/>
</dbReference>
<keyword evidence="1 2" id="KW-0694">RNA-binding</keyword>
<dbReference type="SUPFAM" id="SSF54928">
    <property type="entry name" value="RNA-binding domain, RBD"/>
    <property type="match status" value="1"/>
</dbReference>
<feature type="compositionally biased region" description="Basic and acidic residues" evidence="3">
    <location>
        <begin position="1"/>
        <end position="15"/>
    </location>
</feature>
<dbReference type="GO" id="GO:0016973">
    <property type="term" value="P:poly(A)+ mRNA export from nucleus"/>
    <property type="evidence" value="ECO:0007669"/>
    <property type="project" value="TreeGrafter"/>
</dbReference>
<dbReference type="InterPro" id="IPR051229">
    <property type="entry name" value="ALYREF_mRNA_export"/>
</dbReference>
<dbReference type="InterPro" id="IPR035979">
    <property type="entry name" value="RBD_domain_sf"/>
</dbReference>
<dbReference type="PROSITE" id="PS50102">
    <property type="entry name" value="RRM"/>
    <property type="match status" value="1"/>
</dbReference>
<evidence type="ECO:0000256" key="1">
    <source>
        <dbReference type="ARBA" id="ARBA00022884"/>
    </source>
</evidence>
<dbReference type="OrthoDB" id="346839at2759"/>
<evidence type="ECO:0000259" key="4">
    <source>
        <dbReference type="PROSITE" id="PS50102"/>
    </source>
</evidence>
<dbReference type="PANTHER" id="PTHR19965:SF96">
    <property type="entry name" value="POLYMERASE DELTA-INTERACTING PROTEIN 3"/>
    <property type="match status" value="1"/>
</dbReference>
<dbReference type="InterPro" id="IPR000504">
    <property type="entry name" value="RRM_dom"/>
</dbReference>
<dbReference type="Pfam" id="PF00076">
    <property type="entry name" value="RRM_1"/>
    <property type="match status" value="1"/>
</dbReference>
<dbReference type="Proteomes" id="UP000230750">
    <property type="component" value="Unassembled WGS sequence"/>
</dbReference>
<dbReference type="GO" id="GO:0003729">
    <property type="term" value="F:mRNA binding"/>
    <property type="evidence" value="ECO:0007669"/>
    <property type="project" value="TreeGrafter"/>
</dbReference>
<sequence>MADRSLDDIIKERKLSGNRRGRGRFQGTKRNFNGGRAGQNQKARQTDARARINAKRVKTGPKGDDDSLPQNVKIGGLKRTISNKGQKTQSLQLSVQNDVPPPTQFTVHNTSAERFTVRNTAPELFTVRNTSSATHFSSRKPISPPRESASSDNFKIVVLTAPAIMLRQRPAMDNPRLGFESSTKVQRSVGSTLDTGGPLRLTSTPRVRPSVDGTRVVISNLQSTVTEEDIKELFGALGVLKRVRMVKQGLAEVVYSKRRERPQSYQHIP</sequence>
<evidence type="ECO:0000313" key="6">
    <source>
        <dbReference type="Proteomes" id="UP000230750"/>
    </source>
</evidence>
<name>A0A2G8KQJ0_STIJA</name>
<protein>
    <submittedName>
        <fullName evidence="5">Putative polymerase delta-interacting protein 3</fullName>
    </submittedName>
</protein>
<dbReference type="InterPro" id="IPR012677">
    <property type="entry name" value="Nucleotide-bd_a/b_plait_sf"/>
</dbReference>
<feature type="region of interest" description="Disordered" evidence="3">
    <location>
        <begin position="175"/>
        <end position="207"/>
    </location>
</feature>
<accession>A0A2G8KQJ0</accession>
<feature type="region of interest" description="Disordered" evidence="3">
    <location>
        <begin position="130"/>
        <end position="149"/>
    </location>
</feature>
<dbReference type="PANTHER" id="PTHR19965">
    <property type="entry name" value="RNA AND EXPORT FACTOR BINDING PROTEIN"/>
    <property type="match status" value="1"/>
</dbReference>
<reference evidence="5 6" key="1">
    <citation type="journal article" date="2017" name="PLoS Biol.">
        <title>The sea cucumber genome provides insights into morphological evolution and visceral regeneration.</title>
        <authorList>
            <person name="Zhang X."/>
            <person name="Sun L."/>
            <person name="Yuan J."/>
            <person name="Sun Y."/>
            <person name="Gao Y."/>
            <person name="Zhang L."/>
            <person name="Li S."/>
            <person name="Dai H."/>
            <person name="Hamel J.F."/>
            <person name="Liu C."/>
            <person name="Yu Y."/>
            <person name="Liu S."/>
            <person name="Lin W."/>
            <person name="Guo K."/>
            <person name="Jin S."/>
            <person name="Xu P."/>
            <person name="Storey K.B."/>
            <person name="Huan P."/>
            <person name="Zhang T."/>
            <person name="Zhou Y."/>
            <person name="Zhang J."/>
            <person name="Lin C."/>
            <person name="Li X."/>
            <person name="Xing L."/>
            <person name="Huo D."/>
            <person name="Sun M."/>
            <person name="Wang L."/>
            <person name="Mercier A."/>
            <person name="Li F."/>
            <person name="Yang H."/>
            <person name="Xiang J."/>
        </authorList>
    </citation>
    <scope>NUCLEOTIDE SEQUENCE [LARGE SCALE GENOMIC DNA]</scope>
    <source>
        <strain evidence="5">Shaxun</strain>
        <tissue evidence="5">Muscle</tissue>
    </source>
</reference>
<evidence type="ECO:0000256" key="2">
    <source>
        <dbReference type="PROSITE-ProRule" id="PRU00176"/>
    </source>
</evidence>
<dbReference type="Gene3D" id="3.30.70.330">
    <property type="match status" value="1"/>
</dbReference>
<evidence type="ECO:0000313" key="5">
    <source>
        <dbReference type="EMBL" id="PIK50273.1"/>
    </source>
</evidence>
<evidence type="ECO:0000256" key="3">
    <source>
        <dbReference type="SAM" id="MobiDB-lite"/>
    </source>
</evidence>
<dbReference type="GO" id="GO:0016607">
    <property type="term" value="C:nuclear speck"/>
    <property type="evidence" value="ECO:0007669"/>
    <property type="project" value="TreeGrafter"/>
</dbReference>
<feature type="compositionally biased region" description="Polar residues" evidence="3">
    <location>
        <begin position="180"/>
        <end position="194"/>
    </location>
</feature>
<dbReference type="AlphaFoldDB" id="A0A2G8KQJ0"/>
<gene>
    <name evidence="5" type="ORF">BSL78_12842</name>
</gene>